<evidence type="ECO:0000256" key="11">
    <source>
        <dbReference type="ARBA" id="ARBA00023136"/>
    </source>
</evidence>
<dbReference type="OrthoDB" id="1844152at2759"/>
<dbReference type="InParanoid" id="A0A194WY00"/>
<keyword evidence="5" id="KW-0812">Transmembrane</keyword>
<name>A0A194WY00_MOLSC</name>
<dbReference type="KEGG" id="psco:LY89DRAFT_591877"/>
<evidence type="ECO:0008006" key="14">
    <source>
        <dbReference type="Google" id="ProtNLM"/>
    </source>
</evidence>
<keyword evidence="11" id="KW-0472">Membrane</keyword>
<dbReference type="GO" id="GO:0016705">
    <property type="term" value="F:oxidoreductase activity, acting on paired donors, with incorporation or reduction of molecular oxygen"/>
    <property type="evidence" value="ECO:0007669"/>
    <property type="project" value="InterPro"/>
</dbReference>
<dbReference type="SUPFAM" id="SSF48264">
    <property type="entry name" value="Cytochrome P450"/>
    <property type="match status" value="1"/>
</dbReference>
<evidence type="ECO:0000313" key="12">
    <source>
        <dbReference type="EMBL" id="KUJ12851.1"/>
    </source>
</evidence>
<dbReference type="AlphaFoldDB" id="A0A194WY00"/>
<evidence type="ECO:0000256" key="9">
    <source>
        <dbReference type="ARBA" id="ARBA00023004"/>
    </source>
</evidence>
<keyword evidence="6" id="KW-0479">Metal-binding</keyword>
<evidence type="ECO:0000313" key="13">
    <source>
        <dbReference type="Proteomes" id="UP000070700"/>
    </source>
</evidence>
<dbReference type="GO" id="GO:0005506">
    <property type="term" value="F:iron ion binding"/>
    <property type="evidence" value="ECO:0007669"/>
    <property type="project" value="InterPro"/>
</dbReference>
<gene>
    <name evidence="12" type="ORF">LY89DRAFT_591877</name>
</gene>
<dbReference type="EMBL" id="KQ947423">
    <property type="protein sequence ID" value="KUJ12851.1"/>
    <property type="molecule type" value="Genomic_DNA"/>
</dbReference>
<keyword evidence="4" id="KW-0349">Heme</keyword>
<dbReference type="PANTHER" id="PTHR46206">
    <property type="entry name" value="CYTOCHROME P450"/>
    <property type="match status" value="1"/>
</dbReference>
<sequence length="243" mass="27900">MLPTAKNYCVFISAEKNIKEFASSPNFSLHQAYDDGESIQMTQIYYFRVLREGLTTKLADLYPYMHDTLLNGVENHLSRKKDFINFIQYTVLLTRGKPYWTAERIILLMESLWRAAGHSVPMQQEMNFSVLESLPLLNSFMKEVIRTNPLDSASTRRKALKTHTFQDGPHVPAGNLVCIPSYGIMNDASIYPNPKVFDGFRFAPQSCFEELKNTNGEEKEAKKSKVTDVDLTFPFWGYGKEAW</sequence>
<reference evidence="12 13" key="1">
    <citation type="submission" date="2015-10" db="EMBL/GenBank/DDBJ databases">
        <title>Full genome of DAOMC 229536 Phialocephala scopiformis, a fungal endophyte of spruce producing the potent anti-insectan compound rugulosin.</title>
        <authorList>
            <consortium name="DOE Joint Genome Institute"/>
            <person name="Walker A.K."/>
            <person name="Frasz S.L."/>
            <person name="Seifert K.A."/>
            <person name="Miller J.D."/>
            <person name="Mondo S.J."/>
            <person name="Labutti K."/>
            <person name="Lipzen A."/>
            <person name="Dockter R."/>
            <person name="Kennedy M."/>
            <person name="Grigoriev I.V."/>
            <person name="Spatafora J.W."/>
        </authorList>
    </citation>
    <scope>NUCLEOTIDE SEQUENCE [LARGE SCALE GENOMIC DNA]</scope>
    <source>
        <strain evidence="12 13">CBS 120377</strain>
    </source>
</reference>
<dbReference type="GO" id="GO:0016020">
    <property type="term" value="C:membrane"/>
    <property type="evidence" value="ECO:0007669"/>
    <property type="project" value="UniProtKB-SubCell"/>
</dbReference>
<evidence type="ECO:0000256" key="2">
    <source>
        <dbReference type="ARBA" id="ARBA00004370"/>
    </source>
</evidence>
<evidence type="ECO:0000256" key="7">
    <source>
        <dbReference type="ARBA" id="ARBA00022989"/>
    </source>
</evidence>
<keyword evidence="7" id="KW-1133">Transmembrane helix</keyword>
<keyword evidence="8" id="KW-0560">Oxidoreductase</keyword>
<dbReference type="PANTHER" id="PTHR46206:SF5">
    <property type="entry name" value="P450, PUTATIVE (EUROFUNG)-RELATED"/>
    <property type="match status" value="1"/>
</dbReference>
<dbReference type="InterPro" id="IPR001128">
    <property type="entry name" value="Cyt_P450"/>
</dbReference>
<dbReference type="Gene3D" id="1.10.630.10">
    <property type="entry name" value="Cytochrome P450"/>
    <property type="match status" value="1"/>
</dbReference>
<dbReference type="GO" id="GO:0004497">
    <property type="term" value="F:monooxygenase activity"/>
    <property type="evidence" value="ECO:0007669"/>
    <property type="project" value="UniProtKB-KW"/>
</dbReference>
<dbReference type="GeneID" id="28819396"/>
<comment type="cofactor">
    <cofactor evidence="1">
        <name>heme</name>
        <dbReference type="ChEBI" id="CHEBI:30413"/>
    </cofactor>
</comment>
<evidence type="ECO:0000256" key="10">
    <source>
        <dbReference type="ARBA" id="ARBA00023033"/>
    </source>
</evidence>
<dbReference type="Proteomes" id="UP000070700">
    <property type="component" value="Unassembled WGS sequence"/>
</dbReference>
<keyword evidence="10" id="KW-0503">Monooxygenase</keyword>
<evidence type="ECO:0000256" key="3">
    <source>
        <dbReference type="ARBA" id="ARBA00010617"/>
    </source>
</evidence>
<dbReference type="GO" id="GO:0020037">
    <property type="term" value="F:heme binding"/>
    <property type="evidence" value="ECO:0007669"/>
    <property type="project" value="InterPro"/>
</dbReference>
<accession>A0A194WY00</accession>
<evidence type="ECO:0000256" key="8">
    <source>
        <dbReference type="ARBA" id="ARBA00023002"/>
    </source>
</evidence>
<proteinExistence type="inferred from homology"/>
<evidence type="ECO:0000256" key="6">
    <source>
        <dbReference type="ARBA" id="ARBA00022723"/>
    </source>
</evidence>
<dbReference type="Pfam" id="PF00067">
    <property type="entry name" value="p450"/>
    <property type="match status" value="1"/>
</dbReference>
<evidence type="ECO:0000256" key="1">
    <source>
        <dbReference type="ARBA" id="ARBA00001971"/>
    </source>
</evidence>
<keyword evidence="9" id="KW-0408">Iron</keyword>
<comment type="similarity">
    <text evidence="3">Belongs to the cytochrome P450 family.</text>
</comment>
<keyword evidence="13" id="KW-1185">Reference proteome</keyword>
<dbReference type="InterPro" id="IPR036396">
    <property type="entry name" value="Cyt_P450_sf"/>
</dbReference>
<evidence type="ECO:0000256" key="4">
    <source>
        <dbReference type="ARBA" id="ARBA00022617"/>
    </source>
</evidence>
<organism evidence="12 13">
    <name type="scientific">Mollisia scopiformis</name>
    <name type="common">Conifer needle endophyte fungus</name>
    <name type="synonym">Phialocephala scopiformis</name>
    <dbReference type="NCBI Taxonomy" id="149040"/>
    <lineage>
        <taxon>Eukaryota</taxon>
        <taxon>Fungi</taxon>
        <taxon>Dikarya</taxon>
        <taxon>Ascomycota</taxon>
        <taxon>Pezizomycotina</taxon>
        <taxon>Leotiomycetes</taxon>
        <taxon>Helotiales</taxon>
        <taxon>Mollisiaceae</taxon>
        <taxon>Mollisia</taxon>
    </lineage>
</organism>
<comment type="subcellular location">
    <subcellularLocation>
        <location evidence="2">Membrane</location>
    </subcellularLocation>
</comment>
<protein>
    <recommendedName>
        <fullName evidence="14">Cytochrome P450</fullName>
    </recommendedName>
</protein>
<evidence type="ECO:0000256" key="5">
    <source>
        <dbReference type="ARBA" id="ARBA00022692"/>
    </source>
</evidence>
<dbReference type="RefSeq" id="XP_018067206.1">
    <property type="nucleotide sequence ID" value="XM_018209670.1"/>
</dbReference>